<protein>
    <recommendedName>
        <fullName evidence="1">HMA domain-containing protein</fullName>
    </recommendedName>
</protein>
<feature type="domain" description="HMA" evidence="1">
    <location>
        <begin position="4"/>
        <end position="70"/>
    </location>
</feature>
<dbReference type="CDD" id="cd00371">
    <property type="entry name" value="HMA"/>
    <property type="match status" value="1"/>
</dbReference>
<dbReference type="EMBL" id="VSSQ01003591">
    <property type="protein sequence ID" value="MPM21445.1"/>
    <property type="molecule type" value="Genomic_DNA"/>
</dbReference>
<dbReference type="InterPro" id="IPR036163">
    <property type="entry name" value="HMA_dom_sf"/>
</dbReference>
<comment type="caution">
    <text evidence="2">The sequence shown here is derived from an EMBL/GenBank/DDBJ whole genome shotgun (WGS) entry which is preliminary data.</text>
</comment>
<dbReference type="GO" id="GO:0046872">
    <property type="term" value="F:metal ion binding"/>
    <property type="evidence" value="ECO:0007669"/>
    <property type="project" value="InterPro"/>
</dbReference>
<accession>A0A644XYV9</accession>
<reference evidence="2" key="1">
    <citation type="submission" date="2019-08" db="EMBL/GenBank/DDBJ databases">
        <authorList>
            <person name="Kucharzyk K."/>
            <person name="Murdoch R.W."/>
            <person name="Higgins S."/>
            <person name="Loffler F."/>
        </authorList>
    </citation>
    <scope>NUCLEOTIDE SEQUENCE</scope>
</reference>
<sequence length="79" mass="9019">MSKESAYFQLSDLSGKHETKDLKRELDAFAGVLSVSVNPQKNLLAVDYDNTGVTCDRLEDRLKQLGYQVESRKTENHRM</sequence>
<proteinExistence type="predicted"/>
<evidence type="ECO:0000259" key="1">
    <source>
        <dbReference type="PROSITE" id="PS50846"/>
    </source>
</evidence>
<name>A0A644XYV9_9ZZZZ</name>
<dbReference type="Gene3D" id="3.30.70.100">
    <property type="match status" value="1"/>
</dbReference>
<dbReference type="SUPFAM" id="SSF55008">
    <property type="entry name" value="HMA, heavy metal-associated domain"/>
    <property type="match status" value="1"/>
</dbReference>
<dbReference type="AlphaFoldDB" id="A0A644XYV9"/>
<gene>
    <name evidence="2" type="ORF">SDC9_67889</name>
</gene>
<dbReference type="PROSITE" id="PS50846">
    <property type="entry name" value="HMA_2"/>
    <property type="match status" value="1"/>
</dbReference>
<organism evidence="2">
    <name type="scientific">bioreactor metagenome</name>
    <dbReference type="NCBI Taxonomy" id="1076179"/>
    <lineage>
        <taxon>unclassified sequences</taxon>
        <taxon>metagenomes</taxon>
        <taxon>ecological metagenomes</taxon>
    </lineage>
</organism>
<evidence type="ECO:0000313" key="2">
    <source>
        <dbReference type="EMBL" id="MPM21445.1"/>
    </source>
</evidence>
<dbReference type="Pfam" id="PF00403">
    <property type="entry name" value="HMA"/>
    <property type="match status" value="1"/>
</dbReference>
<dbReference type="InterPro" id="IPR006121">
    <property type="entry name" value="HMA_dom"/>
</dbReference>